<keyword evidence="3" id="KW-1185">Reference proteome</keyword>
<feature type="region of interest" description="Disordered" evidence="1">
    <location>
        <begin position="51"/>
        <end position="71"/>
    </location>
</feature>
<name>A0ABU3B7T8_9GAMM</name>
<evidence type="ECO:0000313" key="3">
    <source>
        <dbReference type="Proteomes" id="UP001259982"/>
    </source>
</evidence>
<gene>
    <name evidence="2" type="ORF">RM531_07410</name>
</gene>
<proteinExistence type="predicted"/>
<dbReference type="EMBL" id="JAVRHY010000005">
    <property type="protein sequence ID" value="MDT0618299.1"/>
    <property type="molecule type" value="Genomic_DNA"/>
</dbReference>
<dbReference type="Proteomes" id="UP001259982">
    <property type="component" value="Unassembled WGS sequence"/>
</dbReference>
<dbReference type="RefSeq" id="WP_311658391.1">
    <property type="nucleotide sequence ID" value="NZ_JAVRHY010000005.1"/>
</dbReference>
<protein>
    <submittedName>
        <fullName evidence="2">Uncharacterized protein</fullName>
    </submittedName>
</protein>
<accession>A0ABU3B7T8</accession>
<evidence type="ECO:0000313" key="2">
    <source>
        <dbReference type="EMBL" id="MDT0618299.1"/>
    </source>
</evidence>
<organism evidence="2 3">
    <name type="scientific">Spectribacter acetivorans</name>
    <dbReference type="NCBI Taxonomy" id="3075603"/>
    <lineage>
        <taxon>Bacteria</taxon>
        <taxon>Pseudomonadati</taxon>
        <taxon>Pseudomonadota</taxon>
        <taxon>Gammaproteobacteria</taxon>
        <taxon>Salinisphaerales</taxon>
        <taxon>Salinisphaeraceae</taxon>
        <taxon>Spectribacter</taxon>
    </lineage>
</organism>
<sequence>MPSRPSSDDRRRLAKLKALCRQWTEKNTRGQYEGLQTQACADMQRFAQQTNQAAPGVTIRQAPSQPRSATRSDRIAIYVEECERFGYGSIRYRECRADEKERLRRQCRKLTSQLDVVQAETNQYTRARKRAWCGAYSRYQVVK</sequence>
<evidence type="ECO:0000256" key="1">
    <source>
        <dbReference type="SAM" id="MobiDB-lite"/>
    </source>
</evidence>
<reference evidence="2 3" key="1">
    <citation type="submission" date="2023-09" db="EMBL/GenBank/DDBJ databases">
        <authorList>
            <person name="Rey-Velasco X."/>
        </authorList>
    </citation>
    <scope>NUCLEOTIDE SEQUENCE [LARGE SCALE GENOMIC DNA]</scope>
    <source>
        <strain evidence="2 3">P385</strain>
    </source>
</reference>
<comment type="caution">
    <text evidence="2">The sequence shown here is derived from an EMBL/GenBank/DDBJ whole genome shotgun (WGS) entry which is preliminary data.</text>
</comment>